<evidence type="ECO:0000313" key="2">
    <source>
        <dbReference type="Proteomes" id="UP000799777"/>
    </source>
</evidence>
<dbReference type="OrthoDB" id="5342924at2759"/>
<comment type="caution">
    <text evidence="1">The sequence shown here is derived from an EMBL/GenBank/DDBJ whole genome shotgun (WGS) entry which is preliminary data.</text>
</comment>
<gene>
    <name evidence="1" type="ORF">EK21DRAFT_109661</name>
</gene>
<sequence>MLISTRLWDLPWVIEDDMNPIYELKAVLSALLVNVLSRVGWNPQRHPSLKEVTPVLHSGNRGSDALLHGSGQVWHRPDNVPTQSLHQDWFVYATAWQLSEPALYISVVPLEFHLLIVVMHSAIVIWSRRGSEAWNSVSELAALAYLSKPEGDQLESCGAGIMLQSSLLKRVRIVAVEEKGKQMVRLVFCEEGQARKKGEEVEMNRDYS</sequence>
<name>A0A9P4HFB0_9PLEO</name>
<protein>
    <submittedName>
        <fullName evidence="1">Uncharacterized protein</fullName>
    </submittedName>
</protein>
<dbReference type="AlphaFoldDB" id="A0A9P4HFB0"/>
<accession>A0A9P4HFB0</accession>
<dbReference type="EMBL" id="ML978171">
    <property type="protein sequence ID" value="KAF2032589.1"/>
    <property type="molecule type" value="Genomic_DNA"/>
</dbReference>
<reference evidence="1" key="1">
    <citation type="journal article" date="2020" name="Stud. Mycol.">
        <title>101 Dothideomycetes genomes: a test case for predicting lifestyles and emergence of pathogens.</title>
        <authorList>
            <person name="Haridas S."/>
            <person name="Albert R."/>
            <person name="Binder M."/>
            <person name="Bloem J."/>
            <person name="Labutti K."/>
            <person name="Salamov A."/>
            <person name="Andreopoulos B."/>
            <person name="Baker S."/>
            <person name="Barry K."/>
            <person name="Bills G."/>
            <person name="Bluhm B."/>
            <person name="Cannon C."/>
            <person name="Castanera R."/>
            <person name="Culley D."/>
            <person name="Daum C."/>
            <person name="Ezra D."/>
            <person name="Gonzalez J."/>
            <person name="Henrissat B."/>
            <person name="Kuo A."/>
            <person name="Liang C."/>
            <person name="Lipzen A."/>
            <person name="Lutzoni F."/>
            <person name="Magnuson J."/>
            <person name="Mondo S."/>
            <person name="Nolan M."/>
            <person name="Ohm R."/>
            <person name="Pangilinan J."/>
            <person name="Park H.-J."/>
            <person name="Ramirez L."/>
            <person name="Alfaro M."/>
            <person name="Sun H."/>
            <person name="Tritt A."/>
            <person name="Yoshinaga Y."/>
            <person name="Zwiers L.-H."/>
            <person name="Turgeon B."/>
            <person name="Goodwin S."/>
            <person name="Spatafora J."/>
            <person name="Crous P."/>
            <person name="Grigoriev I."/>
        </authorList>
    </citation>
    <scope>NUCLEOTIDE SEQUENCE</scope>
    <source>
        <strain evidence="1">CBS 110217</strain>
    </source>
</reference>
<keyword evidence="2" id="KW-1185">Reference proteome</keyword>
<evidence type="ECO:0000313" key="1">
    <source>
        <dbReference type="EMBL" id="KAF2032589.1"/>
    </source>
</evidence>
<dbReference type="Proteomes" id="UP000799777">
    <property type="component" value="Unassembled WGS sequence"/>
</dbReference>
<organism evidence="1 2">
    <name type="scientific">Setomelanomma holmii</name>
    <dbReference type="NCBI Taxonomy" id="210430"/>
    <lineage>
        <taxon>Eukaryota</taxon>
        <taxon>Fungi</taxon>
        <taxon>Dikarya</taxon>
        <taxon>Ascomycota</taxon>
        <taxon>Pezizomycotina</taxon>
        <taxon>Dothideomycetes</taxon>
        <taxon>Pleosporomycetidae</taxon>
        <taxon>Pleosporales</taxon>
        <taxon>Pleosporineae</taxon>
        <taxon>Phaeosphaeriaceae</taxon>
        <taxon>Setomelanomma</taxon>
    </lineage>
</organism>
<proteinExistence type="predicted"/>